<reference evidence="1 2" key="1">
    <citation type="journal article" date="2006" name="Science">
        <title>The genome of black cottonwood, Populus trichocarpa (Torr. &amp; Gray).</title>
        <authorList>
            <person name="Tuskan G.A."/>
            <person name="Difazio S."/>
            <person name="Jansson S."/>
            <person name="Bohlmann J."/>
            <person name="Grigoriev I."/>
            <person name="Hellsten U."/>
            <person name="Putnam N."/>
            <person name="Ralph S."/>
            <person name="Rombauts S."/>
            <person name="Salamov A."/>
            <person name="Schein J."/>
            <person name="Sterck L."/>
            <person name="Aerts A."/>
            <person name="Bhalerao R.R."/>
            <person name="Bhalerao R.P."/>
            <person name="Blaudez D."/>
            <person name="Boerjan W."/>
            <person name="Brun A."/>
            <person name="Brunner A."/>
            <person name="Busov V."/>
            <person name="Campbell M."/>
            <person name="Carlson J."/>
            <person name="Chalot M."/>
            <person name="Chapman J."/>
            <person name="Chen G.L."/>
            <person name="Cooper D."/>
            <person name="Coutinho P.M."/>
            <person name="Couturier J."/>
            <person name="Covert S."/>
            <person name="Cronk Q."/>
            <person name="Cunningham R."/>
            <person name="Davis J."/>
            <person name="Degroeve S."/>
            <person name="Dejardin A."/>
            <person name="Depamphilis C."/>
            <person name="Detter J."/>
            <person name="Dirks B."/>
            <person name="Dubchak I."/>
            <person name="Duplessis S."/>
            <person name="Ehlting J."/>
            <person name="Ellis B."/>
            <person name="Gendler K."/>
            <person name="Goodstein D."/>
            <person name="Gribskov M."/>
            <person name="Grimwood J."/>
            <person name="Groover A."/>
            <person name="Gunter L."/>
            <person name="Hamberger B."/>
            <person name="Heinze B."/>
            <person name="Helariutta Y."/>
            <person name="Henrissat B."/>
            <person name="Holligan D."/>
            <person name="Holt R."/>
            <person name="Huang W."/>
            <person name="Islam-Faridi N."/>
            <person name="Jones S."/>
            <person name="Jones-Rhoades M."/>
            <person name="Jorgensen R."/>
            <person name="Joshi C."/>
            <person name="Kangasjarvi J."/>
            <person name="Karlsson J."/>
            <person name="Kelleher C."/>
            <person name="Kirkpatrick R."/>
            <person name="Kirst M."/>
            <person name="Kohler A."/>
            <person name="Kalluri U."/>
            <person name="Larimer F."/>
            <person name="Leebens-Mack J."/>
            <person name="Leple J.C."/>
            <person name="Locascio P."/>
            <person name="Lou Y."/>
            <person name="Lucas S."/>
            <person name="Martin F."/>
            <person name="Montanini B."/>
            <person name="Napoli C."/>
            <person name="Nelson D.R."/>
            <person name="Nelson C."/>
            <person name="Nieminen K."/>
            <person name="Nilsson O."/>
            <person name="Pereda V."/>
            <person name="Peter G."/>
            <person name="Philippe R."/>
            <person name="Pilate G."/>
            <person name="Poliakov A."/>
            <person name="Razumovskaya J."/>
            <person name="Richardson P."/>
            <person name="Rinaldi C."/>
            <person name="Ritland K."/>
            <person name="Rouze P."/>
            <person name="Ryaboy D."/>
            <person name="Schmutz J."/>
            <person name="Schrader J."/>
            <person name="Segerman B."/>
            <person name="Shin H."/>
            <person name="Siddiqui A."/>
            <person name="Sterky F."/>
            <person name="Terry A."/>
            <person name="Tsai C.J."/>
            <person name="Uberbacher E."/>
            <person name="Unneberg P."/>
            <person name="Vahala J."/>
            <person name="Wall K."/>
            <person name="Wessler S."/>
            <person name="Yang G."/>
            <person name="Yin T."/>
            <person name="Douglas C."/>
            <person name="Marra M."/>
            <person name="Sandberg G."/>
            <person name="Van de Peer Y."/>
            <person name="Rokhsar D."/>
        </authorList>
    </citation>
    <scope>NUCLEOTIDE SEQUENCE [LARGE SCALE GENOMIC DNA]</scope>
    <source>
        <strain evidence="2">cv. Nisqually</strain>
    </source>
</reference>
<dbReference type="AlphaFoldDB" id="A0A2K2AA37"/>
<keyword evidence="2" id="KW-1185">Reference proteome</keyword>
<accession>A0A2K2AA37</accession>
<gene>
    <name evidence="1" type="ORF">POPTR_005G012500</name>
</gene>
<evidence type="ECO:0000313" key="1">
    <source>
        <dbReference type="EMBL" id="PNT34391.1"/>
    </source>
</evidence>
<protein>
    <submittedName>
        <fullName evidence="1">Uncharacterized protein</fullName>
    </submittedName>
</protein>
<dbReference type="STRING" id="3694.A0A2K2AA37"/>
<proteinExistence type="predicted"/>
<dbReference type="Proteomes" id="UP000006729">
    <property type="component" value="Chromosome 5"/>
</dbReference>
<organism evidence="1 2">
    <name type="scientific">Populus trichocarpa</name>
    <name type="common">Western balsam poplar</name>
    <name type="synonym">Populus balsamifera subsp. trichocarpa</name>
    <dbReference type="NCBI Taxonomy" id="3694"/>
    <lineage>
        <taxon>Eukaryota</taxon>
        <taxon>Viridiplantae</taxon>
        <taxon>Streptophyta</taxon>
        <taxon>Embryophyta</taxon>
        <taxon>Tracheophyta</taxon>
        <taxon>Spermatophyta</taxon>
        <taxon>Magnoliopsida</taxon>
        <taxon>eudicotyledons</taxon>
        <taxon>Gunneridae</taxon>
        <taxon>Pentapetalae</taxon>
        <taxon>rosids</taxon>
        <taxon>fabids</taxon>
        <taxon>Malpighiales</taxon>
        <taxon>Salicaceae</taxon>
        <taxon>Saliceae</taxon>
        <taxon>Populus</taxon>
    </lineage>
</organism>
<name>A0A2K2AA37_POPTR</name>
<evidence type="ECO:0000313" key="2">
    <source>
        <dbReference type="Proteomes" id="UP000006729"/>
    </source>
</evidence>
<dbReference type="SUPFAM" id="SSF56784">
    <property type="entry name" value="HAD-like"/>
    <property type="match status" value="1"/>
</dbReference>
<dbReference type="InParanoid" id="A0A2K2AA37"/>
<dbReference type="EMBL" id="CM009294">
    <property type="protein sequence ID" value="PNT34391.1"/>
    <property type="molecule type" value="Genomic_DNA"/>
</dbReference>
<sequence length="91" mass="9749">MDGVLFNSEEPLRMAGVDIFAEIEGNYLRGVANVKGVKGFGPDRGGKEMYAKPNPGIGFPGALELITQCKNKGLKVAIASNADHVSKWMLI</sequence>
<dbReference type="InterPro" id="IPR036412">
    <property type="entry name" value="HAD-like_sf"/>
</dbReference>